<reference evidence="4" key="1">
    <citation type="submission" date="2022-01" db="EMBL/GenBank/DDBJ databases">
        <authorList>
            <person name="King R."/>
        </authorList>
    </citation>
    <scope>NUCLEOTIDE SEQUENCE</scope>
</reference>
<proteinExistence type="inferred from homology"/>
<dbReference type="Proteomes" id="UP001152799">
    <property type="component" value="Chromosome 1"/>
</dbReference>
<dbReference type="InterPro" id="IPR050587">
    <property type="entry name" value="GNT1/Glycosyltrans_8"/>
</dbReference>
<feature type="compositionally biased region" description="Basic and acidic residues" evidence="3">
    <location>
        <begin position="413"/>
        <end position="429"/>
    </location>
</feature>
<feature type="compositionally biased region" description="Pro residues" evidence="3">
    <location>
        <begin position="326"/>
        <end position="335"/>
    </location>
</feature>
<dbReference type="Gene3D" id="3.90.550.10">
    <property type="entry name" value="Spore Coat Polysaccharide Biosynthesis Protein SpsA, Chain A"/>
    <property type="match status" value="1"/>
</dbReference>
<feature type="compositionally biased region" description="Low complexity" evidence="3">
    <location>
        <begin position="336"/>
        <end position="349"/>
    </location>
</feature>
<dbReference type="SUPFAM" id="SSF53448">
    <property type="entry name" value="Nucleotide-diphospho-sugar transferases"/>
    <property type="match status" value="1"/>
</dbReference>
<sequence length="715" mass="77465">MGGFAWVTLATNDSYSLGALVLAHSLKQAGTAHQLAVLVTPGVTSAMREKLANVFNVVQEVNILDSRDEANLRLLKRPELGITFTKLHCWRLTQFEKCVFLDADTLVLQNADELFEREELSAAPDVGWPDCFNSGVFVYRPALDTFEKLVQFALEKGSFDGGDQGLLNLYFSDWAHKDISKHLPFIYNMCSTACYSYLPAFKQFGAHAKIIHFIGAQKPWLQYFNTETKKVQPSGDSSHLQAVLQRWWDIFCTLIHPHLSPAMAGLAAAFSQLTLGVPRTTEQDAFENVLRKQAWEVGNVDYLGKDSFENIWEKISQTLSSESSEGPPPPEPKPAPAETQSQTAPQEEAPQPPVSPPEILTDKSSQDSPKIDSSESSSPVEVNKKPRISPATEIVQTTSTPDQPNIETVTSTDKSELPTDPIKISEDPVKAPAAPKPEQVTEAPSQVEEEIKSAPVEESAPVDSKPAPSKDEPQPVQEVSPVKSKPEAPLESKLLEEEPLHAAVEAAVDEKVSPKEVELPALDKPLETGEPKEPPKKEETQTEPKPAPVVAGVDTAQAPTEVVSDPICPLLPKKDSPEELKETAGAELKQPLQETEQTETQASPETKEAARSEPPKSETSAAVERPEAITPSETLAAAAPPELDILKASASPKTKVTEPTPPTTPSTPPLDKTKVALSAEASVPETPPPSEGGSTPTPPPRKTDKPKKAAAKPKK</sequence>
<evidence type="ECO:0000256" key="1">
    <source>
        <dbReference type="ARBA" id="ARBA00038162"/>
    </source>
</evidence>
<evidence type="ECO:0000256" key="3">
    <source>
        <dbReference type="SAM" id="MobiDB-lite"/>
    </source>
</evidence>
<feature type="compositionally biased region" description="Pro residues" evidence="3">
    <location>
        <begin position="659"/>
        <end position="668"/>
    </location>
</feature>
<dbReference type="InterPro" id="IPR029044">
    <property type="entry name" value="Nucleotide-diphossugar_trans"/>
</dbReference>
<dbReference type="Pfam" id="PF01501">
    <property type="entry name" value="Glyco_transf_8"/>
    <property type="match status" value="1"/>
</dbReference>
<evidence type="ECO:0000313" key="5">
    <source>
        <dbReference type="Proteomes" id="UP001152799"/>
    </source>
</evidence>
<feature type="compositionally biased region" description="Basic and acidic residues" evidence="3">
    <location>
        <begin position="524"/>
        <end position="542"/>
    </location>
</feature>
<dbReference type="CDD" id="cd02537">
    <property type="entry name" value="GT8_Glycogenin"/>
    <property type="match status" value="1"/>
</dbReference>
<dbReference type="EC" id="2.4.1.186" evidence="2"/>
<feature type="compositionally biased region" description="Pro residues" evidence="3">
    <location>
        <begin position="685"/>
        <end position="700"/>
    </location>
</feature>
<feature type="compositionally biased region" description="Basic and acidic residues" evidence="3">
    <location>
        <begin position="508"/>
        <end position="518"/>
    </location>
</feature>
<feature type="compositionally biased region" description="Polar residues" evidence="3">
    <location>
        <begin position="394"/>
        <end position="412"/>
    </location>
</feature>
<feature type="compositionally biased region" description="Basic and acidic residues" evidence="3">
    <location>
        <begin position="360"/>
        <end position="373"/>
    </location>
</feature>
<comment type="similarity">
    <text evidence="1">Belongs to the glycosyltransferase 8 family. Glycogenin subfamily.</text>
</comment>
<feature type="compositionally biased region" description="Basic and acidic residues" evidence="3">
    <location>
        <begin position="572"/>
        <end position="584"/>
    </location>
</feature>
<evidence type="ECO:0000256" key="2">
    <source>
        <dbReference type="ARBA" id="ARBA00038934"/>
    </source>
</evidence>
<gene>
    <name evidence="4" type="ORF">CEUTPL_LOCUS715</name>
</gene>
<dbReference type="FunFam" id="3.90.550.10:FF:000085">
    <property type="entry name" value="Glycogenin, isoform B"/>
    <property type="match status" value="1"/>
</dbReference>
<dbReference type="PANTHER" id="PTHR11183">
    <property type="entry name" value="GLYCOGENIN SUBFAMILY MEMBER"/>
    <property type="match status" value="1"/>
</dbReference>
<evidence type="ECO:0000313" key="4">
    <source>
        <dbReference type="EMBL" id="CAH1121608.1"/>
    </source>
</evidence>
<feature type="compositionally biased region" description="Basic and acidic residues" evidence="3">
    <location>
        <begin position="605"/>
        <end position="616"/>
    </location>
</feature>
<dbReference type="AlphaFoldDB" id="A0A9P0DGA1"/>
<protein>
    <recommendedName>
        <fullName evidence="2">glycogenin glucosyltransferase</fullName>
        <ecNumber evidence="2">2.4.1.186</ecNumber>
    </recommendedName>
</protein>
<name>A0A9P0DGA1_9CUCU</name>
<feature type="compositionally biased region" description="Basic and acidic residues" evidence="3">
    <location>
        <begin position="484"/>
        <end position="500"/>
    </location>
</feature>
<dbReference type="InterPro" id="IPR002495">
    <property type="entry name" value="Glyco_trans_8"/>
</dbReference>
<dbReference type="GO" id="GO:0005978">
    <property type="term" value="P:glycogen biosynthetic process"/>
    <property type="evidence" value="ECO:0007669"/>
    <property type="project" value="UniProtKB-ARBA"/>
</dbReference>
<dbReference type="GO" id="GO:0008466">
    <property type="term" value="F:glycogenin glucosyltransferase activity"/>
    <property type="evidence" value="ECO:0007669"/>
    <property type="project" value="UniProtKB-EC"/>
</dbReference>
<accession>A0A9P0DGA1</accession>
<dbReference type="OrthoDB" id="2014201at2759"/>
<keyword evidence="5" id="KW-1185">Reference proteome</keyword>
<feature type="region of interest" description="Disordered" evidence="3">
    <location>
        <begin position="318"/>
        <end position="715"/>
    </location>
</feature>
<dbReference type="EMBL" id="OU892277">
    <property type="protein sequence ID" value="CAH1121608.1"/>
    <property type="molecule type" value="Genomic_DNA"/>
</dbReference>
<organism evidence="4 5">
    <name type="scientific">Ceutorhynchus assimilis</name>
    <name type="common">cabbage seed weevil</name>
    <dbReference type="NCBI Taxonomy" id="467358"/>
    <lineage>
        <taxon>Eukaryota</taxon>
        <taxon>Metazoa</taxon>
        <taxon>Ecdysozoa</taxon>
        <taxon>Arthropoda</taxon>
        <taxon>Hexapoda</taxon>
        <taxon>Insecta</taxon>
        <taxon>Pterygota</taxon>
        <taxon>Neoptera</taxon>
        <taxon>Endopterygota</taxon>
        <taxon>Coleoptera</taxon>
        <taxon>Polyphaga</taxon>
        <taxon>Cucujiformia</taxon>
        <taxon>Curculionidae</taxon>
        <taxon>Ceutorhynchinae</taxon>
        <taxon>Ceutorhynchus</taxon>
    </lineage>
</organism>